<dbReference type="STRING" id="151549.A0A4C1SDZ3"/>
<accession>A0A4C1SDZ3</accession>
<sequence>MSELCHAAQFTAAGPRDGRRETRVRRASGVQLTLFVDDTAMYFHARYKKSTHLYLQRAIDELGRRFRTWRIEVIPDKSGSYEAQLYDLICRPRNVLINPPDALTTKLSQVSPNNSGFGQKIELTAHPPYSPDLAPDDFYLFPSVKNKLRGQSISKNEEAVDAFWRYLNQNGKSGFNLDKSASIMANILKNNKTILNDICLYNDVRLRCDLSTIGKSPSASCLRTLAPRRMSWNGKRLIGDHVIVDAIKY</sequence>
<protein>
    <recommendedName>
        <fullName evidence="3">Mariner Mos1 transposase</fullName>
    </recommendedName>
</protein>
<dbReference type="Proteomes" id="UP000299102">
    <property type="component" value="Unassembled WGS sequence"/>
</dbReference>
<dbReference type="InterPro" id="IPR036397">
    <property type="entry name" value="RNaseH_sf"/>
</dbReference>
<keyword evidence="2" id="KW-1185">Reference proteome</keyword>
<reference evidence="1 2" key="1">
    <citation type="journal article" date="2019" name="Commun. Biol.">
        <title>The bagworm genome reveals a unique fibroin gene that provides high tensile strength.</title>
        <authorList>
            <person name="Kono N."/>
            <person name="Nakamura H."/>
            <person name="Ohtoshi R."/>
            <person name="Tomita M."/>
            <person name="Numata K."/>
            <person name="Arakawa K."/>
        </authorList>
    </citation>
    <scope>NUCLEOTIDE SEQUENCE [LARGE SCALE GENOMIC DNA]</scope>
</reference>
<comment type="caution">
    <text evidence="1">The sequence shown here is derived from an EMBL/GenBank/DDBJ whole genome shotgun (WGS) entry which is preliminary data.</text>
</comment>
<evidence type="ECO:0000313" key="2">
    <source>
        <dbReference type="Proteomes" id="UP000299102"/>
    </source>
</evidence>
<dbReference type="Gene3D" id="3.30.420.10">
    <property type="entry name" value="Ribonuclease H-like superfamily/Ribonuclease H"/>
    <property type="match status" value="1"/>
</dbReference>
<dbReference type="OrthoDB" id="10252139at2759"/>
<dbReference type="GO" id="GO:0003676">
    <property type="term" value="F:nucleic acid binding"/>
    <property type="evidence" value="ECO:0007669"/>
    <property type="project" value="InterPro"/>
</dbReference>
<dbReference type="EMBL" id="BGZK01003288">
    <property type="protein sequence ID" value="GBO99586.1"/>
    <property type="molecule type" value="Genomic_DNA"/>
</dbReference>
<evidence type="ECO:0000313" key="1">
    <source>
        <dbReference type="EMBL" id="GBO99586.1"/>
    </source>
</evidence>
<proteinExistence type="predicted"/>
<evidence type="ECO:0008006" key="3">
    <source>
        <dbReference type="Google" id="ProtNLM"/>
    </source>
</evidence>
<name>A0A4C1SDZ3_EUMVA</name>
<organism evidence="1 2">
    <name type="scientific">Eumeta variegata</name>
    <name type="common">Bagworm moth</name>
    <name type="synonym">Eumeta japonica</name>
    <dbReference type="NCBI Taxonomy" id="151549"/>
    <lineage>
        <taxon>Eukaryota</taxon>
        <taxon>Metazoa</taxon>
        <taxon>Ecdysozoa</taxon>
        <taxon>Arthropoda</taxon>
        <taxon>Hexapoda</taxon>
        <taxon>Insecta</taxon>
        <taxon>Pterygota</taxon>
        <taxon>Neoptera</taxon>
        <taxon>Endopterygota</taxon>
        <taxon>Lepidoptera</taxon>
        <taxon>Glossata</taxon>
        <taxon>Ditrysia</taxon>
        <taxon>Tineoidea</taxon>
        <taxon>Psychidae</taxon>
        <taxon>Oiketicinae</taxon>
        <taxon>Eumeta</taxon>
    </lineage>
</organism>
<gene>
    <name evidence="1" type="ORF">EVAR_40424_1</name>
</gene>
<dbReference type="AlphaFoldDB" id="A0A4C1SDZ3"/>